<evidence type="ECO:0000313" key="2">
    <source>
        <dbReference type="Proteomes" id="UP001058974"/>
    </source>
</evidence>
<dbReference type="Gramene" id="Psat03G0055800-T1">
    <property type="protein sequence ID" value="KAI5424413.1"/>
    <property type="gene ID" value="KIW84_030558"/>
</dbReference>
<gene>
    <name evidence="1" type="ORF">KIW84_030558</name>
</gene>
<dbReference type="AlphaFoldDB" id="A0A9D4XQ22"/>
<accession>A0A9D4XQ22</accession>
<name>A0A9D4XQ22_PEA</name>
<dbReference type="EMBL" id="JAMSHJ010000003">
    <property type="protein sequence ID" value="KAI5424413.1"/>
    <property type="molecule type" value="Genomic_DNA"/>
</dbReference>
<comment type="caution">
    <text evidence="1">The sequence shown here is derived from an EMBL/GenBank/DDBJ whole genome shotgun (WGS) entry which is preliminary data.</text>
</comment>
<dbReference type="Gene3D" id="2.40.70.10">
    <property type="entry name" value="Acid Proteases"/>
    <property type="match status" value="1"/>
</dbReference>
<dbReference type="PANTHER" id="PTHR33067">
    <property type="entry name" value="RNA-DIRECTED DNA POLYMERASE-RELATED"/>
    <property type="match status" value="1"/>
</dbReference>
<organism evidence="1 2">
    <name type="scientific">Pisum sativum</name>
    <name type="common">Garden pea</name>
    <name type="synonym">Lathyrus oleraceus</name>
    <dbReference type="NCBI Taxonomy" id="3888"/>
    <lineage>
        <taxon>Eukaryota</taxon>
        <taxon>Viridiplantae</taxon>
        <taxon>Streptophyta</taxon>
        <taxon>Embryophyta</taxon>
        <taxon>Tracheophyta</taxon>
        <taxon>Spermatophyta</taxon>
        <taxon>Magnoliopsida</taxon>
        <taxon>eudicotyledons</taxon>
        <taxon>Gunneridae</taxon>
        <taxon>Pentapetalae</taxon>
        <taxon>rosids</taxon>
        <taxon>fabids</taxon>
        <taxon>Fabales</taxon>
        <taxon>Fabaceae</taxon>
        <taxon>Papilionoideae</taxon>
        <taxon>50 kb inversion clade</taxon>
        <taxon>NPAAA clade</taxon>
        <taxon>Hologalegina</taxon>
        <taxon>IRL clade</taxon>
        <taxon>Fabeae</taxon>
        <taxon>Lathyrus</taxon>
    </lineage>
</organism>
<dbReference type="PANTHER" id="PTHR33067:SF9">
    <property type="entry name" value="RNA-DIRECTED DNA POLYMERASE"/>
    <property type="match status" value="1"/>
</dbReference>
<reference evidence="1 2" key="1">
    <citation type="journal article" date="2022" name="Nat. Genet.">
        <title>Improved pea reference genome and pan-genome highlight genomic features and evolutionary characteristics.</title>
        <authorList>
            <person name="Yang T."/>
            <person name="Liu R."/>
            <person name="Luo Y."/>
            <person name="Hu S."/>
            <person name="Wang D."/>
            <person name="Wang C."/>
            <person name="Pandey M.K."/>
            <person name="Ge S."/>
            <person name="Xu Q."/>
            <person name="Li N."/>
            <person name="Li G."/>
            <person name="Huang Y."/>
            <person name="Saxena R.K."/>
            <person name="Ji Y."/>
            <person name="Li M."/>
            <person name="Yan X."/>
            <person name="He Y."/>
            <person name="Liu Y."/>
            <person name="Wang X."/>
            <person name="Xiang C."/>
            <person name="Varshney R.K."/>
            <person name="Ding H."/>
            <person name="Gao S."/>
            <person name="Zong X."/>
        </authorList>
    </citation>
    <scope>NUCLEOTIDE SEQUENCE [LARGE SCALE GENOMIC DNA]</scope>
    <source>
        <strain evidence="1 2">cv. Zhongwan 6</strain>
    </source>
</reference>
<evidence type="ECO:0000313" key="1">
    <source>
        <dbReference type="EMBL" id="KAI5424413.1"/>
    </source>
</evidence>
<dbReference type="InterPro" id="IPR021109">
    <property type="entry name" value="Peptidase_aspartic_dom_sf"/>
</dbReference>
<proteinExistence type="predicted"/>
<protein>
    <submittedName>
        <fullName evidence="1">Uncharacterized protein</fullName>
    </submittedName>
</protein>
<sequence length="91" mass="10007">MPQKCKDPGTFSIPCTIGDTKFENCMFDLGASINVRPNSVYNNLDLGPLQHIGLIIQLANRSNVRPAGVVEDVLAQVNDLIFPADFYILDI</sequence>
<keyword evidence="2" id="KW-1185">Reference proteome</keyword>
<dbReference type="Proteomes" id="UP001058974">
    <property type="component" value="Chromosome 3"/>
</dbReference>